<evidence type="ECO:0000313" key="2">
    <source>
        <dbReference type="EMBL" id="MBW4547339.1"/>
    </source>
</evidence>
<proteinExistence type="predicted"/>
<sequence>MMTLYCSRRRLNRTFSQFFVVGALATMGLLSGLTPEYSRNSQSFVFSSTAYAQEVSAEEITRYARAVLAMEPLRQQAYSEIKLIIGSGNIPDIVCGRPASITALPAGARTIALNYCNQSSAIVANFFPRGKTGRFNEITTLMQRNQGLHARIQSELRRLQQ</sequence>
<protein>
    <submittedName>
        <fullName evidence="2">DUF4168 domain-containing protein</fullName>
    </submittedName>
</protein>
<name>A0A951PQ73_9CYAN</name>
<evidence type="ECO:0000259" key="1">
    <source>
        <dbReference type="Pfam" id="PF13767"/>
    </source>
</evidence>
<gene>
    <name evidence="2" type="ORF">KME25_23300</name>
</gene>
<dbReference type="AlphaFoldDB" id="A0A951PQ73"/>
<dbReference type="Pfam" id="PF13767">
    <property type="entry name" value="DUF4168"/>
    <property type="match status" value="1"/>
</dbReference>
<organism evidence="2 3">
    <name type="scientific">Symplocastrum torsivum CPER-KK1</name>
    <dbReference type="NCBI Taxonomy" id="450513"/>
    <lineage>
        <taxon>Bacteria</taxon>
        <taxon>Bacillati</taxon>
        <taxon>Cyanobacteriota</taxon>
        <taxon>Cyanophyceae</taxon>
        <taxon>Oscillatoriophycideae</taxon>
        <taxon>Oscillatoriales</taxon>
        <taxon>Microcoleaceae</taxon>
        <taxon>Symplocastrum</taxon>
    </lineage>
</organism>
<feature type="domain" description="DUF4168" evidence="1">
    <location>
        <begin position="56"/>
        <end position="152"/>
    </location>
</feature>
<evidence type="ECO:0000313" key="3">
    <source>
        <dbReference type="Proteomes" id="UP000753908"/>
    </source>
</evidence>
<reference evidence="2" key="2">
    <citation type="journal article" date="2022" name="Microbiol. Resour. Announc.">
        <title>Metagenome Sequencing to Explore Phylogenomics of Terrestrial Cyanobacteria.</title>
        <authorList>
            <person name="Ward R.D."/>
            <person name="Stajich J.E."/>
            <person name="Johansen J.R."/>
            <person name="Huntemann M."/>
            <person name="Clum A."/>
            <person name="Foster B."/>
            <person name="Foster B."/>
            <person name="Roux S."/>
            <person name="Palaniappan K."/>
            <person name="Varghese N."/>
            <person name="Mukherjee S."/>
            <person name="Reddy T.B.K."/>
            <person name="Daum C."/>
            <person name="Copeland A."/>
            <person name="Chen I.A."/>
            <person name="Ivanova N.N."/>
            <person name="Kyrpides N.C."/>
            <person name="Shapiro N."/>
            <person name="Eloe-Fadrosh E.A."/>
            <person name="Pietrasiak N."/>
        </authorList>
    </citation>
    <scope>NUCLEOTIDE SEQUENCE</scope>
    <source>
        <strain evidence="2">CPER-KK1</strain>
    </source>
</reference>
<reference evidence="2" key="1">
    <citation type="submission" date="2021-05" db="EMBL/GenBank/DDBJ databases">
        <authorList>
            <person name="Pietrasiak N."/>
            <person name="Ward R."/>
            <person name="Stajich J.E."/>
            <person name="Kurbessoian T."/>
        </authorList>
    </citation>
    <scope>NUCLEOTIDE SEQUENCE</scope>
    <source>
        <strain evidence="2">CPER-KK1</strain>
    </source>
</reference>
<dbReference type="Proteomes" id="UP000753908">
    <property type="component" value="Unassembled WGS sequence"/>
</dbReference>
<comment type="caution">
    <text evidence="2">The sequence shown here is derived from an EMBL/GenBank/DDBJ whole genome shotgun (WGS) entry which is preliminary data.</text>
</comment>
<dbReference type="InterPro" id="IPR025433">
    <property type="entry name" value="DUF4168"/>
</dbReference>
<dbReference type="EMBL" id="JAHHIF010000039">
    <property type="protein sequence ID" value="MBW4547339.1"/>
    <property type="molecule type" value="Genomic_DNA"/>
</dbReference>
<accession>A0A951PQ73</accession>